<comment type="caution">
    <text evidence="4">The sequence shown here is derived from an EMBL/GenBank/DDBJ whole genome shotgun (WGS) entry which is preliminary data.</text>
</comment>
<gene>
    <name evidence="4" type="ORF">GCM10009862_18240</name>
</gene>
<dbReference type="PANTHER" id="PTHR43420">
    <property type="entry name" value="ACETYLTRANSFERASE"/>
    <property type="match status" value="1"/>
</dbReference>
<dbReference type="InterPro" id="IPR016181">
    <property type="entry name" value="Acyl_CoA_acyltransferase"/>
</dbReference>
<name>A0ABN3PCS9_9MICO</name>
<sequence>MDDVTFRRFSDDEFPAWIAVQHRAYAEERVRAGDDRATAERIAVESYTELFPGGLPAAGHDVLHVDAAGRAVGVMWLGPHPRGNEGVWWVWDVEIDEPYRGRGYGRAAMLLAERYVAERGARELALNVFGFNERARRLYESLGFGVTAVQMSKPVQPES</sequence>
<proteinExistence type="predicted"/>
<accession>A0ABN3PCS9</accession>
<dbReference type="InterPro" id="IPR050680">
    <property type="entry name" value="YpeA/RimI_acetyltransf"/>
</dbReference>
<evidence type="ECO:0000313" key="4">
    <source>
        <dbReference type="EMBL" id="GAA2579363.1"/>
    </source>
</evidence>
<feature type="domain" description="N-acetyltransferase" evidence="3">
    <location>
        <begin position="4"/>
        <end position="159"/>
    </location>
</feature>
<dbReference type="SUPFAM" id="SSF55729">
    <property type="entry name" value="Acyl-CoA N-acyltransferases (Nat)"/>
    <property type="match status" value="1"/>
</dbReference>
<organism evidence="4 5">
    <name type="scientific">Microbacterium binotii</name>
    <dbReference type="NCBI Taxonomy" id="462710"/>
    <lineage>
        <taxon>Bacteria</taxon>
        <taxon>Bacillati</taxon>
        <taxon>Actinomycetota</taxon>
        <taxon>Actinomycetes</taxon>
        <taxon>Micrococcales</taxon>
        <taxon>Microbacteriaceae</taxon>
        <taxon>Microbacterium</taxon>
    </lineage>
</organism>
<dbReference type="InterPro" id="IPR000182">
    <property type="entry name" value="GNAT_dom"/>
</dbReference>
<dbReference type="PANTHER" id="PTHR43420:SF44">
    <property type="entry name" value="ACETYLTRANSFERASE YPEA"/>
    <property type="match status" value="1"/>
</dbReference>
<evidence type="ECO:0000313" key="5">
    <source>
        <dbReference type="Proteomes" id="UP001500274"/>
    </source>
</evidence>
<keyword evidence="5" id="KW-1185">Reference proteome</keyword>
<keyword evidence="2" id="KW-0012">Acyltransferase</keyword>
<evidence type="ECO:0000256" key="1">
    <source>
        <dbReference type="ARBA" id="ARBA00022679"/>
    </source>
</evidence>
<dbReference type="Gene3D" id="3.40.630.30">
    <property type="match status" value="1"/>
</dbReference>
<reference evidence="4 5" key="1">
    <citation type="journal article" date="2019" name="Int. J. Syst. Evol. Microbiol.">
        <title>The Global Catalogue of Microorganisms (GCM) 10K type strain sequencing project: providing services to taxonomists for standard genome sequencing and annotation.</title>
        <authorList>
            <consortium name="The Broad Institute Genomics Platform"/>
            <consortium name="The Broad Institute Genome Sequencing Center for Infectious Disease"/>
            <person name="Wu L."/>
            <person name="Ma J."/>
        </authorList>
    </citation>
    <scope>NUCLEOTIDE SEQUENCE [LARGE SCALE GENOMIC DNA]</scope>
    <source>
        <strain evidence="4 5">JCM 16365</strain>
    </source>
</reference>
<dbReference type="CDD" id="cd04301">
    <property type="entry name" value="NAT_SF"/>
    <property type="match status" value="1"/>
</dbReference>
<dbReference type="EMBL" id="BAAARI010000012">
    <property type="protein sequence ID" value="GAA2579363.1"/>
    <property type="molecule type" value="Genomic_DNA"/>
</dbReference>
<keyword evidence="1" id="KW-0808">Transferase</keyword>
<dbReference type="PROSITE" id="PS51186">
    <property type="entry name" value="GNAT"/>
    <property type="match status" value="1"/>
</dbReference>
<dbReference type="Proteomes" id="UP001500274">
    <property type="component" value="Unassembled WGS sequence"/>
</dbReference>
<evidence type="ECO:0000259" key="3">
    <source>
        <dbReference type="PROSITE" id="PS51186"/>
    </source>
</evidence>
<evidence type="ECO:0000256" key="2">
    <source>
        <dbReference type="ARBA" id="ARBA00023315"/>
    </source>
</evidence>
<dbReference type="Pfam" id="PF00583">
    <property type="entry name" value="Acetyltransf_1"/>
    <property type="match status" value="1"/>
</dbReference>
<dbReference type="RefSeq" id="WP_344228828.1">
    <property type="nucleotide sequence ID" value="NZ_BAAARI010000012.1"/>
</dbReference>
<protein>
    <submittedName>
        <fullName evidence="4">GNAT family N-acetyltransferase</fullName>
    </submittedName>
</protein>